<organism evidence="6 7">
    <name type="scientific">Acer negundo</name>
    <name type="common">Box elder</name>
    <dbReference type="NCBI Taxonomy" id="4023"/>
    <lineage>
        <taxon>Eukaryota</taxon>
        <taxon>Viridiplantae</taxon>
        <taxon>Streptophyta</taxon>
        <taxon>Embryophyta</taxon>
        <taxon>Tracheophyta</taxon>
        <taxon>Spermatophyta</taxon>
        <taxon>Magnoliopsida</taxon>
        <taxon>eudicotyledons</taxon>
        <taxon>Gunneridae</taxon>
        <taxon>Pentapetalae</taxon>
        <taxon>rosids</taxon>
        <taxon>malvids</taxon>
        <taxon>Sapindales</taxon>
        <taxon>Sapindaceae</taxon>
        <taxon>Hippocastanoideae</taxon>
        <taxon>Acereae</taxon>
        <taxon>Acer</taxon>
    </lineage>
</organism>
<proteinExistence type="predicted"/>
<keyword evidence="3" id="KW-0862">Zinc</keyword>
<evidence type="ECO:0000259" key="5">
    <source>
        <dbReference type="PROSITE" id="PS50158"/>
    </source>
</evidence>
<accession>A0AAD5P4W0</accession>
<dbReference type="PANTHER" id="PTHR35317">
    <property type="entry name" value="OS04G0629600 PROTEIN"/>
    <property type="match status" value="1"/>
</dbReference>
<evidence type="ECO:0000256" key="3">
    <source>
        <dbReference type="PROSITE-ProRule" id="PRU00047"/>
    </source>
</evidence>
<comment type="caution">
    <text evidence="6">The sequence shown here is derived from an EMBL/GenBank/DDBJ whole genome shotgun (WGS) entry which is preliminary data.</text>
</comment>
<keyword evidence="7" id="KW-1185">Reference proteome</keyword>
<feature type="domain" description="CCHC-type" evidence="5">
    <location>
        <begin position="305"/>
        <end position="319"/>
    </location>
</feature>
<dbReference type="InterPro" id="IPR036875">
    <property type="entry name" value="Znf_CCHC_sf"/>
</dbReference>
<keyword evidence="3" id="KW-0479">Metal-binding</keyword>
<dbReference type="PROSITE" id="PS50158">
    <property type="entry name" value="ZF_CCHC"/>
    <property type="match status" value="1"/>
</dbReference>
<name>A0AAD5P4W0_ACENE</name>
<dbReference type="Gene3D" id="2.90.10.10">
    <property type="entry name" value="Bulb-type lectin domain"/>
    <property type="match status" value="1"/>
</dbReference>
<dbReference type="Proteomes" id="UP001064489">
    <property type="component" value="Chromosome 13"/>
</dbReference>
<dbReference type="InterPro" id="IPR036426">
    <property type="entry name" value="Bulb-type_lectin_dom_sf"/>
</dbReference>
<feature type="region of interest" description="Disordered" evidence="4">
    <location>
        <begin position="269"/>
        <end position="296"/>
    </location>
</feature>
<feature type="compositionally biased region" description="Basic residues" evidence="4">
    <location>
        <begin position="278"/>
        <end position="294"/>
    </location>
</feature>
<sequence>MFTLETDGNVVMYTTEDFPLGMTNYAYWSTQTSVDGGFQLYYNRSGHIYIEADNRSIANEIVSPNFPLAILVAVDEVSQMISSPTVIGAAGTESLLRGYVEPEAGVAVTEAQRKRLEELKLKDLKVKNYLFQAVDMTILETILEKNTSKQIWDSMKRKYEGNARVKRSILQALTKKFETLEMKTGQNITEYFARVMTVANKMRIYGEQIQDATIVEKIYRSLTDRFNYIVCSIEESKDIDVLSIDELQSSLIVHEQKFQKSSGEEQALKVSSENRFGGRGRGRSGFRGGGRGKGRQAFDKTTVECYRCHKLGHFQYECPTLNKEANYTELEEE</sequence>
<dbReference type="GO" id="GO:0003676">
    <property type="term" value="F:nucleic acid binding"/>
    <property type="evidence" value="ECO:0007669"/>
    <property type="project" value="InterPro"/>
</dbReference>
<gene>
    <name evidence="6" type="ORF">LWI28_026161</name>
</gene>
<protein>
    <recommendedName>
        <fullName evidence="5">CCHC-type domain-containing protein</fullName>
    </recommendedName>
</protein>
<keyword evidence="3" id="KW-0863">Zinc-finger</keyword>
<dbReference type="InterPro" id="IPR001878">
    <property type="entry name" value="Znf_CCHC"/>
</dbReference>
<dbReference type="PANTHER" id="PTHR35317:SF37">
    <property type="entry name" value="DUF4219 DOMAIN-CONTAINING PROTEIN"/>
    <property type="match status" value="1"/>
</dbReference>
<evidence type="ECO:0000256" key="4">
    <source>
        <dbReference type="SAM" id="MobiDB-lite"/>
    </source>
</evidence>
<keyword evidence="1" id="KW-0732">Signal</keyword>
<dbReference type="AlphaFoldDB" id="A0AAD5P4W0"/>
<evidence type="ECO:0000313" key="7">
    <source>
        <dbReference type="Proteomes" id="UP001064489"/>
    </source>
</evidence>
<evidence type="ECO:0000313" key="6">
    <source>
        <dbReference type="EMBL" id="KAI9199026.1"/>
    </source>
</evidence>
<reference evidence="6 7" key="1">
    <citation type="journal article" date="2022" name="Plant J.">
        <title>Strategies of tolerance reflected in two North American maple genomes.</title>
        <authorList>
            <person name="McEvoy S.L."/>
            <person name="Sezen U.U."/>
            <person name="Trouern-Trend A."/>
            <person name="McMahon S.M."/>
            <person name="Schaberg P.G."/>
            <person name="Yang J."/>
            <person name="Wegrzyn J.L."/>
            <person name="Swenson N.G."/>
        </authorList>
    </citation>
    <scope>NUCLEOTIDE SEQUENCE [LARGE SCALE GENOMIC DNA]</scope>
    <source>
        <strain evidence="6">91603</strain>
    </source>
</reference>
<keyword evidence="2" id="KW-1015">Disulfide bond</keyword>
<dbReference type="SUPFAM" id="SSF57756">
    <property type="entry name" value="Retrovirus zinc finger-like domains"/>
    <property type="match status" value="1"/>
</dbReference>
<dbReference type="EMBL" id="JAJSOW010000002">
    <property type="protein sequence ID" value="KAI9199026.1"/>
    <property type="molecule type" value="Genomic_DNA"/>
</dbReference>
<evidence type="ECO:0000256" key="2">
    <source>
        <dbReference type="ARBA" id="ARBA00023157"/>
    </source>
</evidence>
<dbReference type="Gene3D" id="4.10.60.10">
    <property type="entry name" value="Zinc finger, CCHC-type"/>
    <property type="match status" value="1"/>
</dbReference>
<dbReference type="GO" id="GO:0008270">
    <property type="term" value="F:zinc ion binding"/>
    <property type="evidence" value="ECO:0007669"/>
    <property type="project" value="UniProtKB-KW"/>
</dbReference>
<evidence type="ECO:0000256" key="1">
    <source>
        <dbReference type="ARBA" id="ARBA00022729"/>
    </source>
</evidence>
<dbReference type="Pfam" id="PF14223">
    <property type="entry name" value="Retrotran_gag_2"/>
    <property type="match status" value="1"/>
</dbReference>
<dbReference type="SMART" id="SM00343">
    <property type="entry name" value="ZnF_C2HC"/>
    <property type="match status" value="1"/>
</dbReference>